<dbReference type="AlphaFoldDB" id="A0ABD0JLK4"/>
<keyword evidence="2" id="KW-1185">Reference proteome</keyword>
<gene>
    <name evidence="1" type="ORF">BaRGS_00032900</name>
</gene>
<evidence type="ECO:0000313" key="2">
    <source>
        <dbReference type="Proteomes" id="UP001519460"/>
    </source>
</evidence>
<name>A0ABD0JLK4_9CAEN</name>
<sequence length="125" mass="13965">TCQFTQQGCLSSDDLNARRNSGPFLAVLKGSEKHIQRERIGWCDMKNSGQKVTSAAPELRVGVILGVQIAKRYNLLVLLLSTVFHLGFLENYIGMPRYISVIRVASQGKRTTADTERPHGRQHGR</sequence>
<comment type="caution">
    <text evidence="1">The sequence shown here is derived from an EMBL/GenBank/DDBJ whole genome shotgun (WGS) entry which is preliminary data.</text>
</comment>
<protein>
    <submittedName>
        <fullName evidence="1">Uncharacterized protein</fullName>
    </submittedName>
</protein>
<evidence type="ECO:0000313" key="1">
    <source>
        <dbReference type="EMBL" id="KAK7475850.1"/>
    </source>
</evidence>
<reference evidence="1 2" key="1">
    <citation type="journal article" date="2023" name="Sci. Data">
        <title>Genome assembly of the Korean intertidal mud-creeper Batillaria attramentaria.</title>
        <authorList>
            <person name="Patra A.K."/>
            <person name="Ho P.T."/>
            <person name="Jun S."/>
            <person name="Lee S.J."/>
            <person name="Kim Y."/>
            <person name="Won Y.J."/>
        </authorList>
    </citation>
    <scope>NUCLEOTIDE SEQUENCE [LARGE SCALE GENOMIC DNA]</scope>
    <source>
        <strain evidence="1">Wonlab-2016</strain>
    </source>
</reference>
<dbReference type="Proteomes" id="UP001519460">
    <property type="component" value="Unassembled WGS sequence"/>
</dbReference>
<accession>A0ABD0JLK4</accession>
<feature type="non-terminal residue" evidence="1">
    <location>
        <position position="1"/>
    </location>
</feature>
<proteinExistence type="predicted"/>
<dbReference type="EMBL" id="JACVVK020000392">
    <property type="protein sequence ID" value="KAK7475850.1"/>
    <property type="molecule type" value="Genomic_DNA"/>
</dbReference>
<organism evidence="1 2">
    <name type="scientific">Batillaria attramentaria</name>
    <dbReference type="NCBI Taxonomy" id="370345"/>
    <lineage>
        <taxon>Eukaryota</taxon>
        <taxon>Metazoa</taxon>
        <taxon>Spiralia</taxon>
        <taxon>Lophotrochozoa</taxon>
        <taxon>Mollusca</taxon>
        <taxon>Gastropoda</taxon>
        <taxon>Caenogastropoda</taxon>
        <taxon>Sorbeoconcha</taxon>
        <taxon>Cerithioidea</taxon>
        <taxon>Batillariidae</taxon>
        <taxon>Batillaria</taxon>
    </lineage>
</organism>